<feature type="domain" description="DUF753" evidence="3">
    <location>
        <begin position="25"/>
        <end position="93"/>
    </location>
</feature>
<keyword evidence="2" id="KW-0732">Signal</keyword>
<evidence type="ECO:0000313" key="5">
    <source>
        <dbReference type="RefSeq" id="XP_030079870.1"/>
    </source>
</evidence>
<evidence type="ECO:0000256" key="2">
    <source>
        <dbReference type="SAM" id="SignalP"/>
    </source>
</evidence>
<sequence length="478" mass="53016">MMQSARQLLWTLTMMQLLLAVVGLECYACDSAEDAECATRPGQQLEVEECSQSNDECVTSITAGLTRRGCLHRLYPNGYCAEPCDRCNTSLCNRHIFPADRLRCYQCNGATCIDVSTRPELLLPCPIYNEKDRCYTNILHLSNTQRGCEHTNLPADCPHVCLKCNYNGCNAELTVSESHCLQCTSNRLSGNPDCQREQLPELPNKCELSNATVTQCVNKVMFGHRERCYTHHNSQTEVLQRGCSTTMGFFPSGQLHECYGDNCNAQCQDIACATCNSTSNPNCRSGHALKSEQCAPGTTACYSCEQGLCPVVFRWFLLLSPLFYMSFLFFLCTDTLLRRGCADADFVASTGEECQLCRNSDGCNRWSVRSCYRCNSQEHGEDCAAMQQPSAMALSNCSSPAELCVSTVVSRLQLVYTVRGCAGEVPECTANDPYCVRCNGTLCNSAPTKWLQQQPQQQQAVGVTKGVQRLLAYLWPNL</sequence>
<name>A0A6J2SUP4_DROHY</name>
<dbReference type="OrthoDB" id="7901576at2759"/>
<dbReference type="OMA" id="CYSCEQD"/>
<keyword evidence="1" id="KW-0472">Membrane</keyword>
<dbReference type="GeneID" id="111605616"/>
<accession>A0A6J2SUP4</accession>
<evidence type="ECO:0000313" key="4">
    <source>
        <dbReference type="Proteomes" id="UP000504633"/>
    </source>
</evidence>
<dbReference type="InterPro" id="IPR008472">
    <property type="entry name" value="DUF753"/>
</dbReference>
<feature type="chain" id="PRO_5026908745" evidence="2">
    <location>
        <begin position="21"/>
        <end position="478"/>
    </location>
</feature>
<protein>
    <submittedName>
        <fullName evidence="5">Uncharacterized protein LOC111605616</fullName>
    </submittedName>
</protein>
<proteinExistence type="predicted"/>
<reference evidence="5" key="1">
    <citation type="submission" date="2025-08" db="UniProtKB">
        <authorList>
            <consortium name="RefSeq"/>
        </authorList>
    </citation>
    <scope>IDENTIFICATION</scope>
    <source>
        <strain evidence="5">15085-1641.00</strain>
        <tissue evidence="5">Whole body</tissue>
    </source>
</reference>
<dbReference type="PANTHER" id="PTHR21721">
    <property type="entry name" value="GH09876P-RELATED"/>
    <property type="match status" value="1"/>
</dbReference>
<keyword evidence="4" id="KW-1185">Reference proteome</keyword>
<keyword evidence="1" id="KW-0812">Transmembrane</keyword>
<gene>
    <name evidence="5" type="primary">LOC111605616</name>
</gene>
<dbReference type="AlphaFoldDB" id="A0A6J2SUP4"/>
<feature type="signal peptide" evidence="2">
    <location>
        <begin position="1"/>
        <end position="20"/>
    </location>
</feature>
<evidence type="ECO:0000256" key="1">
    <source>
        <dbReference type="SAM" id="Phobius"/>
    </source>
</evidence>
<dbReference type="KEGG" id="dhe:111605616"/>
<evidence type="ECO:0000259" key="3">
    <source>
        <dbReference type="Pfam" id="PF05444"/>
    </source>
</evidence>
<dbReference type="PANTHER" id="PTHR21721:SF27">
    <property type="entry name" value="GH09876P"/>
    <property type="match status" value="1"/>
</dbReference>
<dbReference type="Proteomes" id="UP000504633">
    <property type="component" value="Unplaced"/>
</dbReference>
<dbReference type="RefSeq" id="XP_030079870.1">
    <property type="nucleotide sequence ID" value="XM_030224010.1"/>
</dbReference>
<keyword evidence="1" id="KW-1133">Transmembrane helix</keyword>
<feature type="transmembrane region" description="Helical" evidence="1">
    <location>
        <begin position="312"/>
        <end position="332"/>
    </location>
</feature>
<organism evidence="4 5">
    <name type="scientific">Drosophila hydei</name>
    <name type="common">Fruit fly</name>
    <dbReference type="NCBI Taxonomy" id="7224"/>
    <lineage>
        <taxon>Eukaryota</taxon>
        <taxon>Metazoa</taxon>
        <taxon>Ecdysozoa</taxon>
        <taxon>Arthropoda</taxon>
        <taxon>Hexapoda</taxon>
        <taxon>Insecta</taxon>
        <taxon>Pterygota</taxon>
        <taxon>Neoptera</taxon>
        <taxon>Endopterygota</taxon>
        <taxon>Diptera</taxon>
        <taxon>Brachycera</taxon>
        <taxon>Muscomorpha</taxon>
        <taxon>Ephydroidea</taxon>
        <taxon>Drosophilidae</taxon>
        <taxon>Drosophila</taxon>
    </lineage>
</organism>
<dbReference type="Pfam" id="PF05444">
    <property type="entry name" value="DUF753"/>
    <property type="match status" value="1"/>
</dbReference>